<evidence type="ECO:0000256" key="1">
    <source>
        <dbReference type="SAM" id="SignalP"/>
    </source>
</evidence>
<feature type="chain" id="PRO_5040562185" description="Chitin-binding type-2 domain-containing protein" evidence="1">
    <location>
        <begin position="19"/>
        <end position="80"/>
    </location>
</feature>
<evidence type="ECO:0000313" key="2">
    <source>
        <dbReference type="EMBL" id="KFH62042.1"/>
    </source>
</evidence>
<evidence type="ECO:0008006" key="5">
    <source>
        <dbReference type="Google" id="ProtNLM"/>
    </source>
</evidence>
<feature type="signal peptide" evidence="1">
    <location>
        <begin position="1"/>
        <end position="18"/>
    </location>
</feature>
<organism evidence="3 4">
    <name type="scientific">Podila verticillata NRRL 6337</name>
    <dbReference type="NCBI Taxonomy" id="1069443"/>
    <lineage>
        <taxon>Eukaryota</taxon>
        <taxon>Fungi</taxon>
        <taxon>Fungi incertae sedis</taxon>
        <taxon>Mucoromycota</taxon>
        <taxon>Mortierellomycotina</taxon>
        <taxon>Mortierellomycetes</taxon>
        <taxon>Mortierellales</taxon>
        <taxon>Mortierellaceae</taxon>
        <taxon>Podila</taxon>
    </lineage>
</organism>
<keyword evidence="1" id="KW-0732">Signal</keyword>
<dbReference type="EMBL" id="KN042434">
    <property type="protein sequence ID" value="KFH62042.1"/>
    <property type="molecule type" value="Genomic_DNA"/>
</dbReference>
<reference evidence="3 4" key="1">
    <citation type="submission" date="2011-02" db="EMBL/GenBank/DDBJ databases">
        <title>The Genome Sequence of Mortierella verticillata NRRL 6337.</title>
        <authorList>
            <consortium name="The Broad Institute Genome Sequencing Platform"/>
            <person name="Russ C."/>
            <person name="Cuomo C."/>
            <person name="Burger G."/>
            <person name="Gray M.W."/>
            <person name="Holland P.W.H."/>
            <person name="King N."/>
            <person name="Lang F.B.F."/>
            <person name="Roger A.J."/>
            <person name="Ruiz-Trillo I."/>
            <person name="Young S.K."/>
            <person name="Zeng Q."/>
            <person name="Gargeya S."/>
            <person name="Alvarado L."/>
            <person name="Berlin A."/>
            <person name="Chapman S.B."/>
            <person name="Chen Z."/>
            <person name="Freedman E."/>
            <person name="Gellesch M."/>
            <person name="Goldberg J."/>
            <person name="Griggs A."/>
            <person name="Gujja S."/>
            <person name="Heilman E."/>
            <person name="Heiman D."/>
            <person name="Howarth C."/>
            <person name="Mehta T."/>
            <person name="Neiman D."/>
            <person name="Pearson M."/>
            <person name="Roberts A."/>
            <person name="Saif S."/>
            <person name="Shea T."/>
            <person name="Shenoy N."/>
            <person name="Sisk P."/>
            <person name="Stolte C."/>
            <person name="Sykes S."/>
            <person name="White J."/>
            <person name="Yandava C."/>
            <person name="Haas B."/>
            <person name="Nusbaum C."/>
            <person name="Birren B."/>
        </authorList>
    </citation>
    <scope>NUCLEOTIDE SEQUENCE [LARGE SCALE GENOMIC DNA]</scope>
    <source>
        <strain evidence="3 4">NRRL 6337</strain>
    </source>
</reference>
<dbReference type="EMBL" id="KN042434">
    <property type="protein sequence ID" value="KFH62043.1"/>
    <property type="molecule type" value="Genomic_DNA"/>
</dbReference>
<keyword evidence="4" id="KW-1185">Reference proteome</keyword>
<accession>A0A086TJB6</accession>
<dbReference type="AlphaFoldDB" id="A0A086TJB6"/>
<evidence type="ECO:0000313" key="4">
    <source>
        <dbReference type="Proteomes" id="UP000243308"/>
    </source>
</evidence>
<sequence>MRITFGAAALLLAAGVNAQISNIGKDGNNWRVPDGLDLYPCISNCGDHWSCQSHPFANLIHACGGGDNWSRCTGFCVPNA</sequence>
<name>A0A086TJB6_9FUNG</name>
<protein>
    <recommendedName>
        <fullName evidence="5">Chitin-binding type-2 domain-containing protein</fullName>
    </recommendedName>
</protein>
<evidence type="ECO:0000313" key="3">
    <source>
        <dbReference type="EMBL" id="KFH62043.1"/>
    </source>
</evidence>
<gene>
    <name evidence="2" type="ORF">MVEG_12196</name>
    <name evidence="3" type="ORF">MVEG_12197</name>
</gene>
<dbReference type="Proteomes" id="UP000243308">
    <property type="component" value="Unassembled WGS sequence"/>
</dbReference>
<dbReference type="OrthoDB" id="2303549at2759"/>
<proteinExistence type="predicted"/>